<dbReference type="Proteomes" id="UP000037069">
    <property type="component" value="Unassembled WGS sequence"/>
</dbReference>
<organism evidence="2 3">
    <name type="scientific">Lucilia cuprina</name>
    <name type="common">Green bottle fly</name>
    <name type="synonym">Australian sheep blowfly</name>
    <dbReference type="NCBI Taxonomy" id="7375"/>
    <lineage>
        <taxon>Eukaryota</taxon>
        <taxon>Metazoa</taxon>
        <taxon>Ecdysozoa</taxon>
        <taxon>Arthropoda</taxon>
        <taxon>Hexapoda</taxon>
        <taxon>Insecta</taxon>
        <taxon>Pterygota</taxon>
        <taxon>Neoptera</taxon>
        <taxon>Endopterygota</taxon>
        <taxon>Diptera</taxon>
        <taxon>Brachycera</taxon>
        <taxon>Muscomorpha</taxon>
        <taxon>Oestroidea</taxon>
        <taxon>Calliphoridae</taxon>
        <taxon>Luciliinae</taxon>
        <taxon>Lucilia</taxon>
    </lineage>
</organism>
<sequence length="308" mass="35513">MMLVQPTPQQRVTIREELREPENAEEIERDIKLIREWLDTQPHLPKDMDDGRLRTFLRGCKFSLEKVKKKLDMYYTMRNAIPEFFSNRDINREELSIVLDYVHCPTLPGLTPNGRRITFIRGIDCDFQPSQVNDAMKVALMIGDVRLLEESVGIAGDIFILDAAVATATHFAKFSPAVVKKFLICVQEAYPVKVKEVHVINISPLVDTIFKFVKPFVKEKIINRITFHNDMESLYKSVPKDLLPEEYGGKAGSIVELTQMWKKKLGEYTNWFKEQEEQKANEALRPGSPKTSDDLFGMEGTFRQLNID</sequence>
<dbReference type="PANTHER" id="PTHR10174">
    <property type="entry name" value="ALPHA-TOCOPHEROL TRANSFER PROTEIN-RELATED"/>
    <property type="match status" value="1"/>
</dbReference>
<dbReference type="SUPFAM" id="SSF52087">
    <property type="entry name" value="CRAL/TRIO domain"/>
    <property type="match status" value="1"/>
</dbReference>
<dbReference type="SMART" id="SM00516">
    <property type="entry name" value="SEC14"/>
    <property type="match status" value="1"/>
</dbReference>
<dbReference type="InterPro" id="IPR036273">
    <property type="entry name" value="CRAL/TRIO_N_dom_sf"/>
</dbReference>
<dbReference type="Pfam" id="PF00650">
    <property type="entry name" value="CRAL_TRIO"/>
    <property type="match status" value="1"/>
</dbReference>
<dbReference type="PANTHER" id="PTHR10174:SF230">
    <property type="entry name" value="ALPHA-TOCOPHEROL TRANSFER PROTEIN-LIKE"/>
    <property type="match status" value="1"/>
</dbReference>
<dbReference type="SUPFAM" id="SSF46938">
    <property type="entry name" value="CRAL/TRIO N-terminal domain"/>
    <property type="match status" value="1"/>
</dbReference>
<reference evidence="2 3" key="1">
    <citation type="journal article" date="2015" name="Nat. Commun.">
        <title>Lucilia cuprina genome unlocks parasitic fly biology to underpin future interventions.</title>
        <authorList>
            <person name="Anstead C.A."/>
            <person name="Korhonen P.K."/>
            <person name="Young N.D."/>
            <person name="Hall R.S."/>
            <person name="Jex A.R."/>
            <person name="Murali S.C."/>
            <person name="Hughes D.S."/>
            <person name="Lee S.F."/>
            <person name="Perry T."/>
            <person name="Stroehlein A.J."/>
            <person name="Ansell B.R."/>
            <person name="Breugelmans B."/>
            <person name="Hofmann A."/>
            <person name="Qu J."/>
            <person name="Dugan S."/>
            <person name="Lee S.L."/>
            <person name="Chao H."/>
            <person name="Dinh H."/>
            <person name="Han Y."/>
            <person name="Doddapaneni H.V."/>
            <person name="Worley K.C."/>
            <person name="Muzny D.M."/>
            <person name="Ioannidis P."/>
            <person name="Waterhouse R.M."/>
            <person name="Zdobnov E.M."/>
            <person name="James P.J."/>
            <person name="Bagnall N.H."/>
            <person name="Kotze A.C."/>
            <person name="Gibbs R.A."/>
            <person name="Richards S."/>
            <person name="Batterham P."/>
            <person name="Gasser R.B."/>
        </authorList>
    </citation>
    <scope>NUCLEOTIDE SEQUENCE [LARGE SCALE GENOMIC DNA]</scope>
    <source>
        <strain evidence="2 3">LS</strain>
        <tissue evidence="2">Full body</tissue>
    </source>
</reference>
<dbReference type="Gene3D" id="1.10.8.20">
    <property type="entry name" value="N-terminal domain of phosphatidylinositol transfer protein sec14p"/>
    <property type="match status" value="1"/>
</dbReference>
<dbReference type="InterPro" id="IPR001251">
    <property type="entry name" value="CRAL-TRIO_dom"/>
</dbReference>
<feature type="domain" description="CRAL-TRIO" evidence="1">
    <location>
        <begin position="94"/>
        <end position="255"/>
    </location>
</feature>
<protein>
    <recommendedName>
        <fullName evidence="1">CRAL-TRIO domain-containing protein</fullName>
    </recommendedName>
</protein>
<dbReference type="InterPro" id="IPR036865">
    <property type="entry name" value="CRAL-TRIO_dom_sf"/>
</dbReference>
<evidence type="ECO:0000259" key="1">
    <source>
        <dbReference type="PROSITE" id="PS50191"/>
    </source>
</evidence>
<comment type="caution">
    <text evidence="2">The sequence shown here is derived from an EMBL/GenBank/DDBJ whole genome shotgun (WGS) entry which is preliminary data.</text>
</comment>
<name>A0A0L0CDT5_LUCCU</name>
<dbReference type="CDD" id="cd00170">
    <property type="entry name" value="SEC14"/>
    <property type="match status" value="1"/>
</dbReference>
<dbReference type="Gene3D" id="1.20.5.1200">
    <property type="entry name" value="Alpha-tocopherol transfer"/>
    <property type="match status" value="1"/>
</dbReference>
<dbReference type="PRINTS" id="PR00180">
    <property type="entry name" value="CRETINALDHBP"/>
</dbReference>
<dbReference type="GO" id="GO:1902936">
    <property type="term" value="F:phosphatidylinositol bisphosphate binding"/>
    <property type="evidence" value="ECO:0007669"/>
    <property type="project" value="TreeGrafter"/>
</dbReference>
<dbReference type="OrthoDB" id="6682367at2759"/>
<dbReference type="AlphaFoldDB" id="A0A0L0CDT5"/>
<dbReference type="GO" id="GO:0016020">
    <property type="term" value="C:membrane"/>
    <property type="evidence" value="ECO:0007669"/>
    <property type="project" value="TreeGrafter"/>
</dbReference>
<keyword evidence="3" id="KW-1185">Reference proteome</keyword>
<dbReference type="Gene3D" id="3.40.525.10">
    <property type="entry name" value="CRAL-TRIO lipid binding domain"/>
    <property type="match status" value="1"/>
</dbReference>
<dbReference type="EMBL" id="JRES01000531">
    <property type="protein sequence ID" value="KNC30401.1"/>
    <property type="molecule type" value="Genomic_DNA"/>
</dbReference>
<proteinExistence type="predicted"/>
<dbReference type="PROSITE" id="PS50191">
    <property type="entry name" value="CRAL_TRIO"/>
    <property type="match status" value="1"/>
</dbReference>
<evidence type="ECO:0000313" key="2">
    <source>
        <dbReference type="EMBL" id="KNC30401.1"/>
    </source>
</evidence>
<accession>A0A0L0CDT5</accession>
<gene>
    <name evidence="2" type="ORF">FF38_10670</name>
</gene>
<evidence type="ECO:0000313" key="3">
    <source>
        <dbReference type="Proteomes" id="UP000037069"/>
    </source>
</evidence>
<dbReference type="OMA" id="IRNRIFM"/>